<dbReference type="EMBL" id="KB299712">
    <property type="protein sequence ID" value="ELU07635.1"/>
    <property type="molecule type" value="Genomic_DNA"/>
</dbReference>
<evidence type="ECO:0000256" key="4">
    <source>
        <dbReference type="ARBA" id="ARBA00023136"/>
    </source>
</evidence>
<dbReference type="OrthoDB" id="6126859at2759"/>
<keyword evidence="3 5" id="KW-1133">Transmembrane helix</keyword>
<name>R7UN58_CAPTE</name>
<feature type="transmembrane region" description="Helical" evidence="5">
    <location>
        <begin position="165"/>
        <end position="190"/>
    </location>
</feature>
<feature type="transmembrane region" description="Helical" evidence="5">
    <location>
        <begin position="134"/>
        <end position="153"/>
    </location>
</feature>
<organism evidence="7">
    <name type="scientific">Capitella teleta</name>
    <name type="common">Polychaete worm</name>
    <dbReference type="NCBI Taxonomy" id="283909"/>
    <lineage>
        <taxon>Eukaryota</taxon>
        <taxon>Metazoa</taxon>
        <taxon>Spiralia</taxon>
        <taxon>Lophotrochozoa</taxon>
        <taxon>Annelida</taxon>
        <taxon>Polychaeta</taxon>
        <taxon>Sedentaria</taxon>
        <taxon>Scolecida</taxon>
        <taxon>Capitellidae</taxon>
        <taxon>Capitella</taxon>
    </lineage>
</organism>
<reference evidence="8" key="3">
    <citation type="submission" date="2015-06" db="UniProtKB">
        <authorList>
            <consortium name="EnsemblMetazoa"/>
        </authorList>
    </citation>
    <scope>IDENTIFICATION</scope>
</reference>
<feature type="transmembrane region" description="Helical" evidence="5">
    <location>
        <begin position="84"/>
        <end position="106"/>
    </location>
</feature>
<dbReference type="InterPro" id="IPR017452">
    <property type="entry name" value="GPCR_Rhodpsn_7TM"/>
</dbReference>
<proteinExistence type="predicted"/>
<dbReference type="GO" id="GO:0016020">
    <property type="term" value="C:membrane"/>
    <property type="evidence" value="ECO:0007669"/>
    <property type="project" value="UniProtKB-SubCell"/>
</dbReference>
<protein>
    <recommendedName>
        <fullName evidence="6">G-protein coupled receptors family 1 profile domain-containing protein</fullName>
    </recommendedName>
</protein>
<evidence type="ECO:0000313" key="8">
    <source>
        <dbReference type="EnsemblMetazoa" id="CapteP211676"/>
    </source>
</evidence>
<dbReference type="Gene3D" id="1.20.1070.10">
    <property type="entry name" value="Rhodopsin 7-helix transmembrane proteins"/>
    <property type="match status" value="1"/>
</dbReference>
<dbReference type="InterPro" id="IPR000276">
    <property type="entry name" value="GPCR_Rhodpsn"/>
</dbReference>
<keyword evidence="9" id="KW-1185">Reference proteome</keyword>
<accession>R7UN58</accession>
<sequence length="226" mass="25386">MALSVDRFFALKFPMKHSKYWSARKAKVLAIIIGLVSLCIGSTFPLRYYISPSPTLDVGSAMPAMSHHLGLNEAFTMMCASCEILFLFAIPFSVMASTNTTTMVIMRKSDKFSRGLDKETHSTLKTPKHLSTTIGIVIITQILKVVFLVNMAIRHADNFNFLFNFLFRVSYFVCDILTQVNSTVNIFVYLTLNKVTTYSVDNLALYAPSRDFVKSIMTLFGKSSPK</sequence>
<dbReference type="PROSITE" id="PS50262">
    <property type="entry name" value="G_PROTEIN_RECEP_F1_2"/>
    <property type="match status" value="1"/>
</dbReference>
<feature type="domain" description="G-protein coupled receptors family 1 profile" evidence="6">
    <location>
        <begin position="1"/>
        <end position="189"/>
    </location>
</feature>
<evidence type="ECO:0000256" key="5">
    <source>
        <dbReference type="SAM" id="Phobius"/>
    </source>
</evidence>
<dbReference type="PANTHER" id="PTHR45698:SF1">
    <property type="entry name" value="TRACE AMINE-ASSOCIATED RECEPTOR 13C-LIKE"/>
    <property type="match status" value="1"/>
</dbReference>
<evidence type="ECO:0000313" key="9">
    <source>
        <dbReference type="Proteomes" id="UP000014760"/>
    </source>
</evidence>
<dbReference type="PANTHER" id="PTHR45698">
    <property type="entry name" value="TRACE AMINE-ASSOCIATED RECEPTOR 19N-RELATED"/>
    <property type="match status" value="1"/>
</dbReference>
<evidence type="ECO:0000256" key="3">
    <source>
        <dbReference type="ARBA" id="ARBA00022989"/>
    </source>
</evidence>
<dbReference type="EnsemblMetazoa" id="CapteT211676">
    <property type="protein sequence ID" value="CapteP211676"/>
    <property type="gene ID" value="CapteG211676"/>
</dbReference>
<dbReference type="HOGENOM" id="CLU_009579_38_1_1"/>
<dbReference type="SUPFAM" id="SSF81321">
    <property type="entry name" value="Family A G protein-coupled receptor-like"/>
    <property type="match status" value="1"/>
</dbReference>
<dbReference type="GO" id="GO:0004930">
    <property type="term" value="F:G protein-coupled receptor activity"/>
    <property type="evidence" value="ECO:0007669"/>
    <property type="project" value="InterPro"/>
</dbReference>
<dbReference type="EMBL" id="AMQN01006997">
    <property type="status" value="NOT_ANNOTATED_CDS"/>
    <property type="molecule type" value="Genomic_DNA"/>
</dbReference>
<reference evidence="7 9" key="2">
    <citation type="journal article" date="2013" name="Nature">
        <title>Insights into bilaterian evolution from three spiralian genomes.</title>
        <authorList>
            <person name="Simakov O."/>
            <person name="Marletaz F."/>
            <person name="Cho S.J."/>
            <person name="Edsinger-Gonzales E."/>
            <person name="Havlak P."/>
            <person name="Hellsten U."/>
            <person name="Kuo D.H."/>
            <person name="Larsson T."/>
            <person name="Lv J."/>
            <person name="Arendt D."/>
            <person name="Savage R."/>
            <person name="Osoegawa K."/>
            <person name="de Jong P."/>
            <person name="Grimwood J."/>
            <person name="Chapman J.A."/>
            <person name="Shapiro H."/>
            <person name="Aerts A."/>
            <person name="Otillar R.P."/>
            <person name="Terry A.Y."/>
            <person name="Boore J.L."/>
            <person name="Grigoriev I.V."/>
            <person name="Lindberg D.R."/>
            <person name="Seaver E.C."/>
            <person name="Weisblat D.A."/>
            <person name="Putnam N.H."/>
            <person name="Rokhsar D.S."/>
        </authorList>
    </citation>
    <scope>NUCLEOTIDE SEQUENCE</scope>
    <source>
        <strain evidence="7 9">I ESC-2004</strain>
    </source>
</reference>
<feature type="transmembrane region" description="Helical" evidence="5">
    <location>
        <begin position="28"/>
        <end position="50"/>
    </location>
</feature>
<evidence type="ECO:0000259" key="6">
    <source>
        <dbReference type="PROSITE" id="PS50262"/>
    </source>
</evidence>
<dbReference type="Pfam" id="PF00001">
    <property type="entry name" value="7tm_1"/>
    <property type="match status" value="1"/>
</dbReference>
<reference evidence="9" key="1">
    <citation type="submission" date="2012-12" db="EMBL/GenBank/DDBJ databases">
        <authorList>
            <person name="Hellsten U."/>
            <person name="Grimwood J."/>
            <person name="Chapman J.A."/>
            <person name="Shapiro H."/>
            <person name="Aerts A."/>
            <person name="Otillar R.P."/>
            <person name="Terry A.Y."/>
            <person name="Boore J.L."/>
            <person name="Simakov O."/>
            <person name="Marletaz F."/>
            <person name="Cho S.-J."/>
            <person name="Edsinger-Gonzales E."/>
            <person name="Havlak P."/>
            <person name="Kuo D.-H."/>
            <person name="Larsson T."/>
            <person name="Lv J."/>
            <person name="Arendt D."/>
            <person name="Savage R."/>
            <person name="Osoegawa K."/>
            <person name="de Jong P."/>
            <person name="Lindberg D.R."/>
            <person name="Seaver E.C."/>
            <person name="Weisblat D.A."/>
            <person name="Putnam N.H."/>
            <person name="Grigoriev I.V."/>
            <person name="Rokhsar D.S."/>
        </authorList>
    </citation>
    <scope>NUCLEOTIDE SEQUENCE</scope>
    <source>
        <strain evidence="9">I ESC-2004</strain>
    </source>
</reference>
<dbReference type="AlphaFoldDB" id="R7UN58"/>
<evidence type="ECO:0000256" key="1">
    <source>
        <dbReference type="ARBA" id="ARBA00004370"/>
    </source>
</evidence>
<keyword evidence="2 5" id="KW-0812">Transmembrane</keyword>
<dbReference type="Proteomes" id="UP000014760">
    <property type="component" value="Unassembled WGS sequence"/>
</dbReference>
<evidence type="ECO:0000313" key="7">
    <source>
        <dbReference type="EMBL" id="ELU07635.1"/>
    </source>
</evidence>
<comment type="subcellular location">
    <subcellularLocation>
        <location evidence="1">Membrane</location>
    </subcellularLocation>
</comment>
<gene>
    <name evidence="7" type="ORF">CAPTEDRAFT_211676</name>
</gene>
<evidence type="ECO:0000256" key="2">
    <source>
        <dbReference type="ARBA" id="ARBA00022692"/>
    </source>
</evidence>
<keyword evidence="4 5" id="KW-0472">Membrane</keyword>